<gene>
    <name evidence="4" type="ORF">QUF54_07735</name>
</gene>
<dbReference type="PANTHER" id="PTHR44845:SF6">
    <property type="entry name" value="BETA-ALANINE-ACTIVATING ENZYME"/>
    <property type="match status" value="1"/>
</dbReference>
<comment type="caution">
    <text evidence="4">The sequence shown here is derived from an EMBL/GenBank/DDBJ whole genome shotgun (WGS) entry which is preliminary data.</text>
</comment>
<dbReference type="Gene3D" id="3.40.50.720">
    <property type="entry name" value="NAD(P)-binding Rossmann-like Domain"/>
    <property type="match status" value="1"/>
</dbReference>
<keyword evidence="5" id="KW-1185">Reference proteome</keyword>
<proteinExistence type="predicted"/>
<protein>
    <submittedName>
        <fullName evidence="4">SDR family oxidoreductase</fullName>
    </submittedName>
</protein>
<name>A0ABT7VUH1_9GAMM</name>
<dbReference type="Proteomes" id="UP001171945">
    <property type="component" value="Unassembled WGS sequence"/>
</dbReference>
<evidence type="ECO:0000313" key="4">
    <source>
        <dbReference type="EMBL" id="MDM8563229.1"/>
    </source>
</evidence>
<dbReference type="InterPro" id="IPR036291">
    <property type="entry name" value="NAD(P)-bd_dom_sf"/>
</dbReference>
<dbReference type="Pfam" id="PF07993">
    <property type="entry name" value="NAD_binding_4"/>
    <property type="match status" value="1"/>
</dbReference>
<evidence type="ECO:0000259" key="3">
    <source>
        <dbReference type="Pfam" id="PF07993"/>
    </source>
</evidence>
<accession>A0ABT7VUH1</accession>
<dbReference type="EMBL" id="JAUCGM010000518">
    <property type="protein sequence ID" value="MDM8563229.1"/>
    <property type="molecule type" value="Genomic_DNA"/>
</dbReference>
<keyword evidence="2" id="KW-0597">Phosphoprotein</keyword>
<evidence type="ECO:0000313" key="5">
    <source>
        <dbReference type="Proteomes" id="UP001171945"/>
    </source>
</evidence>
<organism evidence="4 5">
    <name type="scientific">Candidatus Marithioploca araucensis</name>
    <dbReference type="NCBI Taxonomy" id="70273"/>
    <lineage>
        <taxon>Bacteria</taxon>
        <taxon>Pseudomonadati</taxon>
        <taxon>Pseudomonadota</taxon>
        <taxon>Gammaproteobacteria</taxon>
        <taxon>Thiotrichales</taxon>
        <taxon>Thiotrichaceae</taxon>
        <taxon>Candidatus Marithioploca</taxon>
    </lineage>
</organism>
<evidence type="ECO:0000256" key="1">
    <source>
        <dbReference type="ARBA" id="ARBA00022450"/>
    </source>
</evidence>
<feature type="domain" description="Thioester reductase (TE)" evidence="3">
    <location>
        <begin position="9"/>
        <end position="93"/>
    </location>
</feature>
<sequence length="222" mass="25084">METDVPEFTPNMKGGYKQSKLVAEKLVMAAQERGLPANIYRPVRIMGDAKTGVIGNLSDSLCSLIKGCIQIEKFPTLDIPITVVPVDYVSQAVIHLSRQEKLLGKAFHLFNPHLISWQTLFNQVRSLGYSLEEVSYDNWLAELKNQVSQHPKDKLYPFLLLFSRSPNNLMAKKPLFDAHRTFEELASTSIVCPRVDTELLPTYLAYFQKIGYIPPPDSTNTL</sequence>
<reference evidence="4" key="1">
    <citation type="submission" date="2023-06" db="EMBL/GenBank/DDBJ databases">
        <title>Uncultivated large filamentous bacteria from sulfidic sediments reveal new species and different genomic features in energy metabolism and defense.</title>
        <authorList>
            <person name="Fonseca A."/>
        </authorList>
    </citation>
    <scope>NUCLEOTIDE SEQUENCE</scope>
    <source>
        <strain evidence="4">HSG4</strain>
    </source>
</reference>
<keyword evidence="1" id="KW-0596">Phosphopantetheine</keyword>
<dbReference type="PANTHER" id="PTHR44845">
    <property type="entry name" value="CARRIER DOMAIN-CONTAINING PROTEIN"/>
    <property type="match status" value="1"/>
</dbReference>
<dbReference type="SUPFAM" id="SSF51735">
    <property type="entry name" value="NAD(P)-binding Rossmann-fold domains"/>
    <property type="match status" value="1"/>
</dbReference>
<evidence type="ECO:0000256" key="2">
    <source>
        <dbReference type="ARBA" id="ARBA00022553"/>
    </source>
</evidence>
<dbReference type="InterPro" id="IPR013120">
    <property type="entry name" value="FAR_NAD-bd"/>
</dbReference>